<keyword evidence="4" id="KW-1185">Reference proteome</keyword>
<feature type="compositionally biased region" description="Basic and acidic residues" evidence="1">
    <location>
        <begin position="62"/>
        <end position="71"/>
    </location>
</feature>
<accession>A0AAD2E767</accession>
<dbReference type="InterPro" id="IPR025086">
    <property type="entry name" value="SDE2/SF3A3_SAP"/>
</dbReference>
<sequence length="227" mass="24787">MKQVHPPMSSVFTAPSPKEKNAQSACRNHQIPTKSMTWELFPEPQNAQSACKHAQIPAPHGDSSKEAERSSDSVIGGKPDADKSYSGVGSEEEDTVAESLQNLVEVRMLARITVMGNIRMNLKWSFLRKVDELAFQLPGVSSSEEGASAIEGSKITDSEPVHDESVSRSLKDSDEPVNFNGFDSAAELELQARGLKCGGTLQVRAGRLFLLKTTPFEMLPKKLFAKK</sequence>
<reference evidence="3" key="1">
    <citation type="submission" date="2023-05" db="EMBL/GenBank/DDBJ databases">
        <authorList>
            <person name="Huff M."/>
        </authorList>
    </citation>
    <scope>NUCLEOTIDE SEQUENCE</scope>
</reference>
<dbReference type="Pfam" id="PF13297">
    <property type="entry name" value="SDE2_2C"/>
    <property type="match status" value="1"/>
</dbReference>
<feature type="region of interest" description="Disordered" evidence="1">
    <location>
        <begin position="1"/>
        <end position="94"/>
    </location>
</feature>
<dbReference type="AlphaFoldDB" id="A0AAD2E767"/>
<dbReference type="Proteomes" id="UP000834106">
    <property type="component" value="Chromosome 15"/>
</dbReference>
<evidence type="ECO:0000313" key="3">
    <source>
        <dbReference type="EMBL" id="CAI9777325.1"/>
    </source>
</evidence>
<proteinExistence type="predicted"/>
<evidence type="ECO:0000259" key="2">
    <source>
        <dbReference type="Pfam" id="PF13297"/>
    </source>
</evidence>
<feature type="compositionally biased region" description="Polar residues" evidence="1">
    <location>
        <begin position="22"/>
        <end position="36"/>
    </location>
</feature>
<feature type="domain" description="SDE2/SF3A3 SAP" evidence="2">
    <location>
        <begin position="177"/>
        <end position="226"/>
    </location>
</feature>
<name>A0AAD2E767_9LAMI</name>
<evidence type="ECO:0000313" key="4">
    <source>
        <dbReference type="Proteomes" id="UP000834106"/>
    </source>
</evidence>
<evidence type="ECO:0000256" key="1">
    <source>
        <dbReference type="SAM" id="MobiDB-lite"/>
    </source>
</evidence>
<gene>
    <name evidence="3" type="ORF">FPE_LOCUS24755</name>
</gene>
<dbReference type="EMBL" id="OU503050">
    <property type="protein sequence ID" value="CAI9777325.1"/>
    <property type="molecule type" value="Genomic_DNA"/>
</dbReference>
<protein>
    <recommendedName>
        <fullName evidence="2">SDE2/SF3A3 SAP domain-containing protein</fullName>
    </recommendedName>
</protein>
<organism evidence="3 4">
    <name type="scientific">Fraxinus pennsylvanica</name>
    <dbReference type="NCBI Taxonomy" id="56036"/>
    <lineage>
        <taxon>Eukaryota</taxon>
        <taxon>Viridiplantae</taxon>
        <taxon>Streptophyta</taxon>
        <taxon>Embryophyta</taxon>
        <taxon>Tracheophyta</taxon>
        <taxon>Spermatophyta</taxon>
        <taxon>Magnoliopsida</taxon>
        <taxon>eudicotyledons</taxon>
        <taxon>Gunneridae</taxon>
        <taxon>Pentapetalae</taxon>
        <taxon>asterids</taxon>
        <taxon>lamiids</taxon>
        <taxon>Lamiales</taxon>
        <taxon>Oleaceae</taxon>
        <taxon>Oleeae</taxon>
        <taxon>Fraxinus</taxon>
    </lineage>
</organism>